<reference evidence="3 4" key="1">
    <citation type="submission" date="2019-01" db="EMBL/GenBank/DDBJ databases">
        <title>Pseudolysobacter antarctica gen. nov., sp. nov., isolated from Fildes Peninsula, Antarctica.</title>
        <authorList>
            <person name="Wei Z."/>
            <person name="Peng F."/>
        </authorList>
    </citation>
    <scope>NUCLEOTIDE SEQUENCE [LARGE SCALE GENOMIC DNA]</scope>
    <source>
        <strain evidence="3 4">AQ6-296</strain>
    </source>
</reference>
<dbReference type="Proteomes" id="UP000291562">
    <property type="component" value="Chromosome"/>
</dbReference>
<sequence>MRSIADKTAISLAWICTSNSGAISAMHVAARESVVAVHAYRQNIGIWVGKLYTVGMSKLLRNPVLITLLVATNCAHAAQSVVLPSWVCAHPDAIFVNGFELGSVAVPQLHSNGSGGAQPGNITRQVAVTGLGLQTYYLYVPSAYAANQAWPLIVVLHGAGGPGTSATAAQQVRTDWGTLADTRGFIIASPVGTNSNGGWNEPDVNGGGPSDYNIIANTITDAEAAYNIDLTRVYGWGYSAGGEVLDDIVLTGWAGVNANSFAGYAVTGAALAGCPTYNTVQSCVPANAARKIPLDIHIGMADSIYTGGYTASDKNAFQAAGWVLNTTLFYTVFSDGSPPGGHTYSTANLAQVWSNLCPKAVTP</sequence>
<evidence type="ECO:0000256" key="2">
    <source>
        <dbReference type="ARBA" id="ARBA00022801"/>
    </source>
</evidence>
<dbReference type="AlphaFoldDB" id="A0A411HGW9"/>
<dbReference type="PANTHER" id="PTHR43037:SF5">
    <property type="entry name" value="FERULOYL ESTERASE"/>
    <property type="match status" value="1"/>
</dbReference>
<keyword evidence="2" id="KW-0378">Hydrolase</keyword>
<dbReference type="GO" id="GO:0016787">
    <property type="term" value="F:hydrolase activity"/>
    <property type="evidence" value="ECO:0007669"/>
    <property type="project" value="UniProtKB-KW"/>
</dbReference>
<proteinExistence type="predicted"/>
<dbReference type="EMBL" id="CP035704">
    <property type="protein sequence ID" value="QBB69786.1"/>
    <property type="molecule type" value="Genomic_DNA"/>
</dbReference>
<accession>A0A411HGW9</accession>
<name>A0A411HGW9_9GAMM</name>
<dbReference type="InterPro" id="IPR029058">
    <property type="entry name" value="AB_hydrolase_fold"/>
</dbReference>
<evidence type="ECO:0008006" key="5">
    <source>
        <dbReference type="Google" id="ProtNLM"/>
    </source>
</evidence>
<evidence type="ECO:0000313" key="4">
    <source>
        <dbReference type="Proteomes" id="UP000291562"/>
    </source>
</evidence>
<dbReference type="OrthoDB" id="5291933at2"/>
<keyword evidence="4" id="KW-1185">Reference proteome</keyword>
<dbReference type="KEGG" id="xbc:ELE36_05015"/>
<organism evidence="3 4">
    <name type="scientific">Pseudolysobacter antarcticus</name>
    <dbReference type="NCBI Taxonomy" id="2511995"/>
    <lineage>
        <taxon>Bacteria</taxon>
        <taxon>Pseudomonadati</taxon>
        <taxon>Pseudomonadota</taxon>
        <taxon>Gammaproteobacteria</taxon>
        <taxon>Lysobacterales</taxon>
        <taxon>Rhodanobacteraceae</taxon>
        <taxon>Pseudolysobacter</taxon>
    </lineage>
</organism>
<keyword evidence="1" id="KW-0732">Signal</keyword>
<evidence type="ECO:0000256" key="1">
    <source>
        <dbReference type="ARBA" id="ARBA00022729"/>
    </source>
</evidence>
<protein>
    <recommendedName>
        <fullName evidence="5">Polyhydroxybutyrate depolymerase</fullName>
    </recommendedName>
</protein>
<dbReference type="SUPFAM" id="SSF53474">
    <property type="entry name" value="alpha/beta-Hydrolases"/>
    <property type="match status" value="1"/>
</dbReference>
<dbReference type="PANTHER" id="PTHR43037">
    <property type="entry name" value="UNNAMED PRODUCT-RELATED"/>
    <property type="match status" value="1"/>
</dbReference>
<gene>
    <name evidence="3" type="ORF">ELE36_05015</name>
</gene>
<dbReference type="InterPro" id="IPR050955">
    <property type="entry name" value="Plant_Biomass_Hydrol_Est"/>
</dbReference>
<evidence type="ECO:0000313" key="3">
    <source>
        <dbReference type="EMBL" id="QBB69786.1"/>
    </source>
</evidence>
<dbReference type="Gene3D" id="3.40.50.1820">
    <property type="entry name" value="alpha/beta hydrolase"/>
    <property type="match status" value="1"/>
</dbReference>